<dbReference type="RefSeq" id="WP_117176063.1">
    <property type="nucleotide sequence ID" value="NZ_QFZK01000004.1"/>
</dbReference>
<evidence type="ECO:0000313" key="3">
    <source>
        <dbReference type="Proteomes" id="UP000260665"/>
    </source>
</evidence>
<gene>
    <name evidence="2" type="ORF">DIC66_08410</name>
</gene>
<dbReference type="AlphaFoldDB" id="A0A3E1RCR2"/>
<reference evidence="2 3" key="1">
    <citation type="submission" date="2018-05" db="EMBL/GenBank/DDBJ databases">
        <title>Rhodoferax soyangensis sp.nov., isolated from an oligotrophic freshwater lake.</title>
        <authorList>
            <person name="Park M."/>
        </authorList>
    </citation>
    <scope>NUCLEOTIDE SEQUENCE [LARGE SCALE GENOMIC DNA]</scope>
    <source>
        <strain evidence="2 3">IMCC26218</strain>
    </source>
</reference>
<protein>
    <recommendedName>
        <fullName evidence="1">DUF883 domain-containing protein</fullName>
    </recommendedName>
</protein>
<proteinExistence type="predicted"/>
<name>A0A3E1RCR2_9BURK</name>
<dbReference type="Pfam" id="PF19029">
    <property type="entry name" value="DUF883_C"/>
    <property type="match status" value="1"/>
</dbReference>
<feature type="domain" description="DUF883" evidence="1">
    <location>
        <begin position="70"/>
        <end position="92"/>
    </location>
</feature>
<evidence type="ECO:0000313" key="2">
    <source>
        <dbReference type="EMBL" id="RFO97156.1"/>
    </source>
</evidence>
<keyword evidence="3" id="KW-1185">Reference proteome</keyword>
<accession>A0A3E1RCR2</accession>
<dbReference type="InterPro" id="IPR043605">
    <property type="entry name" value="DUF883_C"/>
</dbReference>
<evidence type="ECO:0000259" key="1">
    <source>
        <dbReference type="Pfam" id="PF19029"/>
    </source>
</evidence>
<dbReference type="Proteomes" id="UP000260665">
    <property type="component" value="Unassembled WGS sequence"/>
</dbReference>
<dbReference type="EMBL" id="QFZK01000004">
    <property type="protein sequence ID" value="RFO97156.1"/>
    <property type="molecule type" value="Genomic_DNA"/>
</dbReference>
<organism evidence="2 3">
    <name type="scientific">Rhodoferax lacus</name>
    <dbReference type="NCBI Taxonomy" id="2184758"/>
    <lineage>
        <taxon>Bacteria</taxon>
        <taxon>Pseudomonadati</taxon>
        <taxon>Pseudomonadota</taxon>
        <taxon>Betaproteobacteria</taxon>
        <taxon>Burkholderiales</taxon>
        <taxon>Comamonadaceae</taxon>
        <taxon>Rhodoferax</taxon>
    </lineage>
</organism>
<comment type="caution">
    <text evidence="2">The sequence shown here is derived from an EMBL/GenBank/DDBJ whole genome shotgun (WGS) entry which is preliminary data.</text>
</comment>
<sequence>MTELNSSLDSAAHKAYAASADTLRPVVDHLLSGMHQAVERLADVAASAVDRAAQSGEYLKDTQAQAVRGARGYVREKPLTSVGVAVATGFLLSWALRQR</sequence>
<dbReference type="OrthoDB" id="9181874at2"/>